<protein>
    <recommendedName>
        <fullName evidence="7">HSF-type DNA-binding domain-containing protein</fullName>
    </recommendedName>
</protein>
<dbReference type="Pfam" id="PF00447">
    <property type="entry name" value="HSF_DNA-bind"/>
    <property type="match status" value="1"/>
</dbReference>
<dbReference type="PROSITE" id="PS00434">
    <property type="entry name" value="HSF_DOMAIN"/>
    <property type="match status" value="1"/>
</dbReference>
<dbReference type="AlphaFoldDB" id="A0A4P9ZF95"/>
<dbReference type="GO" id="GO:0005634">
    <property type="term" value="C:nucleus"/>
    <property type="evidence" value="ECO:0007669"/>
    <property type="project" value="UniProtKB-SubCell"/>
</dbReference>
<evidence type="ECO:0000256" key="1">
    <source>
        <dbReference type="ARBA" id="ARBA00004123"/>
    </source>
</evidence>
<dbReference type="SUPFAM" id="SSF46785">
    <property type="entry name" value="Winged helix' DNA-binding domain"/>
    <property type="match status" value="1"/>
</dbReference>
<gene>
    <name evidence="8" type="ORF">METBISCDRAFT_26449</name>
</gene>
<reference evidence="9" key="1">
    <citation type="journal article" date="2018" name="Nat. Microbiol.">
        <title>Leveraging single-cell genomics to expand the fungal tree of life.</title>
        <authorList>
            <person name="Ahrendt S.R."/>
            <person name="Quandt C.A."/>
            <person name="Ciobanu D."/>
            <person name="Clum A."/>
            <person name="Salamov A."/>
            <person name="Andreopoulos B."/>
            <person name="Cheng J.F."/>
            <person name="Woyke T."/>
            <person name="Pelin A."/>
            <person name="Henrissat B."/>
            <person name="Reynolds N.K."/>
            <person name="Benny G.L."/>
            <person name="Smith M.E."/>
            <person name="James T.Y."/>
            <person name="Grigoriev I.V."/>
        </authorList>
    </citation>
    <scope>NUCLEOTIDE SEQUENCE [LARGE SCALE GENOMIC DNA]</scope>
    <source>
        <strain evidence="9">Baker2002</strain>
    </source>
</reference>
<dbReference type="InterPro" id="IPR036390">
    <property type="entry name" value="WH_DNA-bd_sf"/>
</dbReference>
<sequence length="336" mass="36753">MLNNKQITHLIYWAETPQANTFLICPNKEFSEALSTYFKHGNVASFVRQLHIYGFHKVSDSSAGLEKKHPVWEFRHSSGKFRKNDKASLAFIKRRLQLSSLSLKLEMPLHRRNSHFFEMPHSAHETNDQVFYPTAGMNPHQYAIQYVSVSPHRSFEKFAGMPERSGYTWGHNLAPAEQHIALARLREPSGAVVTLPPISEKFSYEMQGGNAQSVPATAGKGTNGATAAPSSKTPLVPLSFPPISPVLLLQPVSPPRTSNCENCSENGSETNTAAVAAQKPVSSGDLETIQGECSAAKTETKRSGIAAHLHNDEDPVTEKSQDTAGSEDAGLSSEDT</sequence>
<comment type="subcellular location">
    <subcellularLocation>
        <location evidence="1">Nucleus</location>
    </subcellularLocation>
</comment>
<dbReference type="GO" id="GO:0003700">
    <property type="term" value="F:DNA-binding transcription factor activity"/>
    <property type="evidence" value="ECO:0007669"/>
    <property type="project" value="InterPro"/>
</dbReference>
<evidence type="ECO:0000313" key="9">
    <source>
        <dbReference type="Proteomes" id="UP000268321"/>
    </source>
</evidence>
<evidence type="ECO:0000256" key="5">
    <source>
        <dbReference type="RuleBase" id="RU004020"/>
    </source>
</evidence>
<name>A0A4P9ZF95_9ASCO</name>
<feature type="region of interest" description="Disordered" evidence="6">
    <location>
        <begin position="293"/>
        <end position="336"/>
    </location>
</feature>
<keyword evidence="9" id="KW-1185">Reference proteome</keyword>
<dbReference type="EMBL" id="ML004439">
    <property type="protein sequence ID" value="RKP31645.1"/>
    <property type="molecule type" value="Genomic_DNA"/>
</dbReference>
<evidence type="ECO:0000256" key="2">
    <source>
        <dbReference type="ARBA" id="ARBA00006403"/>
    </source>
</evidence>
<feature type="compositionally biased region" description="Basic and acidic residues" evidence="6">
    <location>
        <begin position="309"/>
        <end position="321"/>
    </location>
</feature>
<dbReference type="PRINTS" id="PR00056">
    <property type="entry name" value="HSFDOMAIN"/>
</dbReference>
<evidence type="ECO:0000313" key="8">
    <source>
        <dbReference type="EMBL" id="RKP31645.1"/>
    </source>
</evidence>
<dbReference type="OrthoDB" id="60033at2759"/>
<evidence type="ECO:0000256" key="6">
    <source>
        <dbReference type="SAM" id="MobiDB-lite"/>
    </source>
</evidence>
<dbReference type="Proteomes" id="UP000268321">
    <property type="component" value="Unassembled WGS sequence"/>
</dbReference>
<dbReference type="GO" id="GO:0043565">
    <property type="term" value="F:sequence-specific DNA binding"/>
    <property type="evidence" value="ECO:0007669"/>
    <property type="project" value="InterPro"/>
</dbReference>
<dbReference type="PANTHER" id="PTHR10015:SF427">
    <property type="entry name" value="HEAT SHOCK FACTOR PROTEIN"/>
    <property type="match status" value="1"/>
</dbReference>
<evidence type="ECO:0000259" key="7">
    <source>
        <dbReference type="PROSITE" id="PS00434"/>
    </source>
</evidence>
<dbReference type="SMART" id="SM00415">
    <property type="entry name" value="HSF"/>
    <property type="match status" value="1"/>
</dbReference>
<keyword evidence="3" id="KW-0238">DNA-binding</keyword>
<feature type="compositionally biased region" description="Low complexity" evidence="6">
    <location>
        <begin position="216"/>
        <end position="228"/>
    </location>
</feature>
<accession>A0A4P9ZF95</accession>
<feature type="region of interest" description="Disordered" evidence="6">
    <location>
        <begin position="210"/>
        <end position="233"/>
    </location>
</feature>
<comment type="similarity">
    <text evidence="2 5">Belongs to the HSF family.</text>
</comment>
<dbReference type="InterPro" id="IPR000232">
    <property type="entry name" value="HSF_DNA-bd"/>
</dbReference>
<evidence type="ECO:0000256" key="4">
    <source>
        <dbReference type="ARBA" id="ARBA00023242"/>
    </source>
</evidence>
<evidence type="ECO:0000256" key="3">
    <source>
        <dbReference type="ARBA" id="ARBA00023125"/>
    </source>
</evidence>
<feature type="domain" description="HSF-type DNA-binding" evidence="7">
    <location>
        <begin position="34"/>
        <end position="58"/>
    </location>
</feature>
<dbReference type="PANTHER" id="PTHR10015">
    <property type="entry name" value="HEAT SHOCK TRANSCRIPTION FACTOR"/>
    <property type="match status" value="1"/>
</dbReference>
<dbReference type="Gene3D" id="1.10.10.10">
    <property type="entry name" value="Winged helix-like DNA-binding domain superfamily/Winged helix DNA-binding domain"/>
    <property type="match status" value="1"/>
</dbReference>
<proteinExistence type="inferred from homology"/>
<dbReference type="InterPro" id="IPR036388">
    <property type="entry name" value="WH-like_DNA-bd_sf"/>
</dbReference>
<organism evidence="8 9">
    <name type="scientific">Metschnikowia bicuspidata</name>
    <dbReference type="NCBI Taxonomy" id="27322"/>
    <lineage>
        <taxon>Eukaryota</taxon>
        <taxon>Fungi</taxon>
        <taxon>Dikarya</taxon>
        <taxon>Ascomycota</taxon>
        <taxon>Saccharomycotina</taxon>
        <taxon>Pichiomycetes</taxon>
        <taxon>Metschnikowiaceae</taxon>
        <taxon>Metschnikowia</taxon>
    </lineage>
</organism>
<keyword evidence="4" id="KW-0539">Nucleus</keyword>